<comment type="caution">
    <text evidence="2">The sequence shown here is derived from an EMBL/GenBank/DDBJ whole genome shotgun (WGS) entry which is preliminary data.</text>
</comment>
<dbReference type="GO" id="GO:0051213">
    <property type="term" value="F:dioxygenase activity"/>
    <property type="evidence" value="ECO:0007669"/>
    <property type="project" value="UniProtKB-KW"/>
</dbReference>
<organism evidence="2 3">
    <name type="scientific">Aureococcus anophagefferens</name>
    <name type="common">Harmful bloom alga</name>
    <dbReference type="NCBI Taxonomy" id="44056"/>
    <lineage>
        <taxon>Eukaryota</taxon>
        <taxon>Sar</taxon>
        <taxon>Stramenopiles</taxon>
        <taxon>Ochrophyta</taxon>
        <taxon>Pelagophyceae</taxon>
        <taxon>Pelagomonadales</taxon>
        <taxon>Pelagomonadaceae</taxon>
        <taxon>Aureococcus</taxon>
    </lineage>
</organism>
<proteinExistence type="predicted"/>
<protein>
    <submittedName>
        <fullName evidence="2">Phytanoyl-CoA dioxygenase</fullName>
    </submittedName>
</protein>
<evidence type="ECO:0000313" key="2">
    <source>
        <dbReference type="EMBL" id="KAK7239952.1"/>
    </source>
</evidence>
<keyword evidence="3" id="KW-1185">Reference proteome</keyword>
<feature type="region of interest" description="Disordered" evidence="1">
    <location>
        <begin position="132"/>
        <end position="154"/>
    </location>
</feature>
<dbReference type="SUPFAM" id="SSF51197">
    <property type="entry name" value="Clavaminate synthase-like"/>
    <property type="match status" value="1"/>
</dbReference>
<keyword evidence="2" id="KW-0223">Dioxygenase</keyword>
<dbReference type="PANTHER" id="PTHR37563:SF2">
    <property type="entry name" value="PHYTANOYL-COA DIOXYGENASE FAMILY PROTEIN (AFU_ORTHOLOGUE AFUA_2G03330)"/>
    <property type="match status" value="1"/>
</dbReference>
<dbReference type="InterPro" id="IPR051961">
    <property type="entry name" value="Fungal_Metabolite_Diox"/>
</dbReference>
<evidence type="ECO:0000256" key="1">
    <source>
        <dbReference type="SAM" id="MobiDB-lite"/>
    </source>
</evidence>
<evidence type="ECO:0000313" key="3">
    <source>
        <dbReference type="Proteomes" id="UP001363151"/>
    </source>
</evidence>
<name>A0ABR1FW52_AURAN</name>
<sequence>MLRILPLLVQIGGTILELGPEELARIRASSRPAYVKIDPASCGDACDALEPFWEMVDARLFPGGRVWRLRCGAHPDVCAELGAGFRVDVVGSLVEAWTGAAFERFAGEKNLDALVGWLRRVEDGTLARELAAARSRPPRDLRSTPAIAATPAPRGARRRREGVVRVAGVLPPALCAALLRRVNETLASSIAAVEAGTLNETDAFGRVHERRHRYDVKLPLVAETEAALHTLAHTLRPLVASAVGDAAELFDLSSVVADPGAAEQPLHPDQAWTDAATVVTVFVALQDVAPDMGPTLFVPGTASAATRERQNLKQHVALLDAGDAAVFDARISHAGAANGSARRRVMFYVSFKAAGARAGATSSESGGSLLGAVSKRGFTLADLAGTDPAGEAAPGEL</sequence>
<dbReference type="Pfam" id="PF05721">
    <property type="entry name" value="PhyH"/>
    <property type="match status" value="1"/>
</dbReference>
<dbReference type="Gene3D" id="2.60.120.620">
    <property type="entry name" value="q2cbj1_9rhob like domain"/>
    <property type="match status" value="1"/>
</dbReference>
<keyword evidence="2" id="KW-0560">Oxidoreductase</keyword>
<gene>
    <name evidence="2" type="ORF">SO694_00118053</name>
</gene>
<dbReference type="PANTHER" id="PTHR37563">
    <property type="entry name" value="PHYTANOYL-COA DIOXYGENASE FAMILY PROTEIN (AFU_ORTHOLOGUE AFUA_2G03330)"/>
    <property type="match status" value="1"/>
</dbReference>
<dbReference type="InterPro" id="IPR008775">
    <property type="entry name" value="Phytyl_CoA_dOase-like"/>
</dbReference>
<accession>A0ABR1FW52</accession>
<dbReference type="Proteomes" id="UP001363151">
    <property type="component" value="Unassembled WGS sequence"/>
</dbReference>
<feature type="compositionally biased region" description="Low complexity" evidence="1">
    <location>
        <begin position="145"/>
        <end position="154"/>
    </location>
</feature>
<dbReference type="EMBL" id="JBBJCI010000219">
    <property type="protein sequence ID" value="KAK7239952.1"/>
    <property type="molecule type" value="Genomic_DNA"/>
</dbReference>
<reference evidence="2 3" key="1">
    <citation type="submission" date="2024-03" db="EMBL/GenBank/DDBJ databases">
        <title>Aureococcus anophagefferens CCMP1851 and Kratosvirus quantuckense: Draft genome of a second virus-susceptible host strain in the model system.</title>
        <authorList>
            <person name="Chase E."/>
            <person name="Truchon A.R."/>
            <person name="Schepens W."/>
            <person name="Wilhelm S.W."/>
        </authorList>
    </citation>
    <scope>NUCLEOTIDE SEQUENCE [LARGE SCALE GENOMIC DNA]</scope>
    <source>
        <strain evidence="2 3">CCMP1851</strain>
    </source>
</reference>